<accession>A0A8C5RW90</accession>
<reference evidence="5" key="1">
    <citation type="submission" date="2025-08" db="UniProtKB">
        <authorList>
            <consortium name="Ensembl"/>
        </authorList>
    </citation>
    <scope>IDENTIFICATION</scope>
</reference>
<dbReference type="Pfam" id="PF00387">
    <property type="entry name" value="PI-PLC-Y"/>
    <property type="match status" value="1"/>
</dbReference>
<dbReference type="PANTHER" id="PTHR10336">
    <property type="entry name" value="PHOSPHOINOSITIDE-SPECIFIC PHOSPHOLIPASE C FAMILY PROTEIN"/>
    <property type="match status" value="1"/>
</dbReference>
<name>A0A8C5RW90_LATLA</name>
<dbReference type="GO" id="GO:0016042">
    <property type="term" value="P:lipid catabolic process"/>
    <property type="evidence" value="ECO:0007669"/>
    <property type="project" value="UniProtKB-KW"/>
</dbReference>
<dbReference type="PROSITE" id="PS50004">
    <property type="entry name" value="C2"/>
    <property type="match status" value="1"/>
</dbReference>
<dbReference type="InterPro" id="IPR014815">
    <property type="entry name" value="PLC-beta_C"/>
</dbReference>
<dbReference type="InterPro" id="IPR001192">
    <property type="entry name" value="PI-PLC_fam"/>
</dbReference>
<dbReference type="InterPro" id="IPR000008">
    <property type="entry name" value="C2_dom"/>
</dbReference>
<dbReference type="SMART" id="SM00149">
    <property type="entry name" value="PLCYc"/>
    <property type="match status" value="1"/>
</dbReference>
<dbReference type="PRINTS" id="PR00390">
    <property type="entry name" value="PHPHLIPASEC"/>
</dbReference>
<dbReference type="Gene3D" id="2.60.40.150">
    <property type="entry name" value="C2 domain"/>
    <property type="match status" value="1"/>
</dbReference>
<dbReference type="Pfam" id="PF00168">
    <property type="entry name" value="C2"/>
    <property type="match status" value="1"/>
</dbReference>
<organism evidence="5 6">
    <name type="scientific">Laticauda laticaudata</name>
    <name type="common">Blue-ringed sea krait</name>
    <name type="synonym">Blue-lipped sea krait</name>
    <dbReference type="NCBI Taxonomy" id="8630"/>
    <lineage>
        <taxon>Eukaryota</taxon>
        <taxon>Metazoa</taxon>
        <taxon>Chordata</taxon>
        <taxon>Craniata</taxon>
        <taxon>Vertebrata</taxon>
        <taxon>Euteleostomi</taxon>
        <taxon>Lepidosauria</taxon>
        <taxon>Squamata</taxon>
        <taxon>Bifurcata</taxon>
        <taxon>Unidentata</taxon>
        <taxon>Episquamata</taxon>
        <taxon>Toxicofera</taxon>
        <taxon>Serpentes</taxon>
        <taxon>Colubroidea</taxon>
        <taxon>Elapidae</taxon>
        <taxon>Laticaudinae</taxon>
        <taxon>Laticauda</taxon>
    </lineage>
</organism>
<dbReference type="GO" id="GO:0051209">
    <property type="term" value="P:release of sequestered calcium ion into cytosol"/>
    <property type="evidence" value="ECO:0007669"/>
    <property type="project" value="TreeGrafter"/>
</dbReference>
<dbReference type="GO" id="GO:0005509">
    <property type="term" value="F:calcium ion binding"/>
    <property type="evidence" value="ECO:0007669"/>
    <property type="project" value="InterPro"/>
</dbReference>
<dbReference type="FunFam" id="2.60.40.150:FF:000105">
    <property type="entry name" value="1-phosphatidylinositol 4,5-bisphosphate phosphodiesterase"/>
    <property type="match status" value="1"/>
</dbReference>
<dbReference type="EC" id="3.1.4.11" evidence="1"/>
<feature type="coiled-coil region" evidence="2">
    <location>
        <begin position="343"/>
        <end position="374"/>
    </location>
</feature>
<feature type="domain" description="C2" evidence="3">
    <location>
        <begin position="110"/>
        <end position="235"/>
    </location>
</feature>
<dbReference type="Proteomes" id="UP000694406">
    <property type="component" value="Unplaced"/>
</dbReference>
<dbReference type="PROSITE" id="PS50008">
    <property type="entry name" value="PIPLC_Y_DOMAIN"/>
    <property type="match status" value="1"/>
</dbReference>
<dbReference type="InterPro" id="IPR035892">
    <property type="entry name" value="C2_domain_sf"/>
</dbReference>
<dbReference type="GO" id="GO:0007186">
    <property type="term" value="P:G protein-coupled receptor signaling pathway"/>
    <property type="evidence" value="ECO:0007669"/>
    <property type="project" value="TreeGrafter"/>
</dbReference>
<dbReference type="GO" id="GO:0048015">
    <property type="term" value="P:phosphatidylinositol-mediated signaling"/>
    <property type="evidence" value="ECO:0007669"/>
    <property type="project" value="TreeGrafter"/>
</dbReference>
<evidence type="ECO:0000256" key="1">
    <source>
        <dbReference type="RuleBase" id="RU361133"/>
    </source>
</evidence>
<evidence type="ECO:0000313" key="5">
    <source>
        <dbReference type="Ensembl" id="ENSLLTP00000008558.1"/>
    </source>
</evidence>
<evidence type="ECO:0000256" key="2">
    <source>
        <dbReference type="SAM" id="Coils"/>
    </source>
</evidence>
<dbReference type="SUPFAM" id="SSF69989">
    <property type="entry name" value="C-terminal domain of PLC-beta"/>
    <property type="match status" value="1"/>
</dbReference>
<keyword evidence="1" id="KW-0378">Hydrolase</keyword>
<dbReference type="Gene3D" id="1.20.1230.10">
    <property type="entry name" value="Phospholipase C beta, distal C-terminal domain"/>
    <property type="match status" value="1"/>
</dbReference>
<dbReference type="PANTHER" id="PTHR10336:SF10">
    <property type="entry name" value="1-PHOSPHATIDYLINOSITOL 4,5-BISPHOSPHATE PHOSPHODIESTERASE BETA-2"/>
    <property type="match status" value="1"/>
</dbReference>
<dbReference type="InterPro" id="IPR042531">
    <property type="entry name" value="PLC-beta_C_sf"/>
</dbReference>
<dbReference type="GeneTree" id="ENSGT00940000159326"/>
<evidence type="ECO:0000259" key="4">
    <source>
        <dbReference type="PROSITE" id="PS50008"/>
    </source>
</evidence>
<dbReference type="Pfam" id="PF08703">
    <property type="entry name" value="PLC-beta_C"/>
    <property type="match status" value="1"/>
</dbReference>
<comment type="catalytic activity">
    <reaction evidence="1">
        <text>a 1,2-diacyl-sn-glycero-3-phospho-(1D-myo-inositol-4,5-bisphosphate) + H2O = 1D-myo-inositol 1,4,5-trisphosphate + a 1,2-diacyl-sn-glycerol + H(+)</text>
        <dbReference type="Rhea" id="RHEA:33179"/>
        <dbReference type="ChEBI" id="CHEBI:15377"/>
        <dbReference type="ChEBI" id="CHEBI:15378"/>
        <dbReference type="ChEBI" id="CHEBI:17815"/>
        <dbReference type="ChEBI" id="CHEBI:58456"/>
        <dbReference type="ChEBI" id="CHEBI:203600"/>
        <dbReference type="EC" id="3.1.4.11"/>
    </reaction>
</comment>
<dbReference type="SUPFAM" id="SSF51695">
    <property type="entry name" value="PLC-like phosphodiesterases"/>
    <property type="match status" value="1"/>
</dbReference>
<dbReference type="InterPro" id="IPR001711">
    <property type="entry name" value="PLipase_C_Pinositol-sp_Y"/>
</dbReference>
<dbReference type="Ensembl" id="ENSLLTT00000008881.1">
    <property type="protein sequence ID" value="ENSLLTP00000008558.1"/>
    <property type="gene ID" value="ENSLLTG00000006526.1"/>
</dbReference>
<keyword evidence="2" id="KW-0175">Coiled coil</keyword>
<reference evidence="5" key="2">
    <citation type="submission" date="2025-09" db="UniProtKB">
        <authorList>
            <consortium name="Ensembl"/>
        </authorList>
    </citation>
    <scope>IDENTIFICATION</scope>
</reference>
<dbReference type="SMART" id="SM00239">
    <property type="entry name" value="C2"/>
    <property type="match status" value="1"/>
</dbReference>
<dbReference type="SUPFAM" id="SSF49562">
    <property type="entry name" value="C2 domain (Calcium/lipid-binding domain, CaLB)"/>
    <property type="match status" value="1"/>
</dbReference>
<proteinExistence type="predicted"/>
<evidence type="ECO:0000313" key="6">
    <source>
        <dbReference type="Proteomes" id="UP000694406"/>
    </source>
</evidence>
<keyword evidence="1" id="KW-0442">Lipid degradation</keyword>
<dbReference type="GO" id="GO:0046488">
    <property type="term" value="P:phosphatidylinositol metabolic process"/>
    <property type="evidence" value="ECO:0007669"/>
    <property type="project" value="TreeGrafter"/>
</dbReference>
<sequence>MLYVFFLIIPEKNHSYVVSSFTELKAYELLTRSPIQFVNYNKRQMSRIYPKGTRMDSSNYMPQMFWNVGCQMVALNFQTSDVPIQQNMALFEFNGQSGYLLKHDFMCRPEKHFDPFSVDRIDVVVASTLSITIISGQFLSERSVKSYVEVELFGLPGDPKRRYRTKVTPNANSINPIWNEDPFVFEKILMPELASLRIVALEEGGKFIGHRIIPVTAVCSGYHHVCLRSESNRPLTMPSLFVYVEMKDYVPDSWADLTMALSNPIKFFTAHDKKMKNADANNEKSILEKELSINGIPNILGSYCTPSNGPGGTLITPKDGTMKETAKLITEPQTASIEEIQQMKNFGKLLKKQEKELKELERKMTKRKEELIQKYTAFFTEVVSQLGRKEMSCPSRTPRRKSCRIVLDESSTKGNAAELTENADNKMMELKEKLEEELLHLGEEQYDAIWKKKDQHAIEKVAKMLQLARQKQASELKALKESWESNTKEMKKKLEVKRLDKIQAVAKNTDKSAQERLKREINNSHIQEVVKAVKQMNEKQSRHQQVLEAKQSTCLGKIKEKESQLQQEAFTEYENKMKTISAEVQDSVKNCMKVCYPLEADTAKREAHGAVGEGDQRPCGNLVTPETLIYATEVVKEEVIMDDESTDAQDSRL</sequence>
<keyword evidence="1" id="KW-0443">Lipid metabolism</keyword>
<dbReference type="GO" id="GO:0005737">
    <property type="term" value="C:cytoplasm"/>
    <property type="evidence" value="ECO:0007669"/>
    <property type="project" value="TreeGrafter"/>
</dbReference>
<keyword evidence="6" id="KW-1185">Reference proteome</keyword>
<dbReference type="InterPro" id="IPR017946">
    <property type="entry name" value="PLC-like_Pdiesterase_TIM-brl"/>
</dbReference>
<dbReference type="AlphaFoldDB" id="A0A8C5RW90"/>
<feature type="domain" description="PI-PLC Y-box" evidence="4">
    <location>
        <begin position="6"/>
        <end position="106"/>
    </location>
</feature>
<dbReference type="CDD" id="cd00275">
    <property type="entry name" value="C2_PLC_like"/>
    <property type="match status" value="1"/>
</dbReference>
<dbReference type="GO" id="GO:0004435">
    <property type="term" value="F:phosphatidylinositol-4,5-bisphosphate phospholipase C activity"/>
    <property type="evidence" value="ECO:0007669"/>
    <property type="project" value="UniProtKB-EC"/>
</dbReference>
<evidence type="ECO:0000259" key="3">
    <source>
        <dbReference type="PROSITE" id="PS50004"/>
    </source>
</evidence>
<protein>
    <recommendedName>
        <fullName evidence="1">Phosphoinositide phospholipase C</fullName>
        <ecNumber evidence="1">3.1.4.11</ecNumber>
    </recommendedName>
</protein>
<dbReference type="Gene3D" id="3.20.20.190">
    <property type="entry name" value="Phosphatidylinositol (PI) phosphodiesterase"/>
    <property type="match status" value="1"/>
</dbReference>